<feature type="compositionally biased region" description="Polar residues" evidence="1">
    <location>
        <begin position="1715"/>
        <end position="1724"/>
    </location>
</feature>
<feature type="compositionally biased region" description="Polar residues" evidence="1">
    <location>
        <begin position="1093"/>
        <end position="1102"/>
    </location>
</feature>
<feature type="compositionally biased region" description="Polar residues" evidence="1">
    <location>
        <begin position="2128"/>
        <end position="2137"/>
    </location>
</feature>
<feature type="region of interest" description="Disordered" evidence="1">
    <location>
        <begin position="1975"/>
        <end position="2034"/>
    </location>
</feature>
<feature type="region of interest" description="Disordered" evidence="1">
    <location>
        <begin position="1355"/>
        <end position="1391"/>
    </location>
</feature>
<feature type="region of interest" description="Disordered" evidence="1">
    <location>
        <begin position="973"/>
        <end position="1031"/>
    </location>
</feature>
<feature type="compositionally biased region" description="Polar residues" evidence="1">
    <location>
        <begin position="865"/>
        <end position="874"/>
    </location>
</feature>
<reference evidence="2" key="1">
    <citation type="submission" date="2022-06" db="EMBL/GenBank/DDBJ databases">
        <authorList>
            <person name="Berger JAMES D."/>
            <person name="Berger JAMES D."/>
        </authorList>
    </citation>
    <scope>NUCLEOTIDE SEQUENCE [LARGE SCALE GENOMIC DNA]</scope>
</reference>
<feature type="region of interest" description="Disordered" evidence="1">
    <location>
        <begin position="1671"/>
        <end position="1729"/>
    </location>
</feature>
<feature type="region of interest" description="Disordered" evidence="1">
    <location>
        <begin position="2086"/>
        <end position="2137"/>
    </location>
</feature>
<reference evidence="3" key="2">
    <citation type="submission" date="2023-11" db="UniProtKB">
        <authorList>
            <consortium name="WormBaseParasite"/>
        </authorList>
    </citation>
    <scope>IDENTIFICATION</scope>
</reference>
<feature type="region of interest" description="Disordered" evidence="1">
    <location>
        <begin position="1049"/>
        <end position="1107"/>
    </location>
</feature>
<feature type="compositionally biased region" description="Polar residues" evidence="1">
    <location>
        <begin position="1639"/>
        <end position="1648"/>
    </location>
</feature>
<feature type="compositionally biased region" description="Polar residues" evidence="1">
    <location>
        <begin position="1791"/>
        <end position="1800"/>
    </location>
</feature>
<feature type="compositionally biased region" description="Polar residues" evidence="1">
    <location>
        <begin position="637"/>
        <end position="646"/>
    </location>
</feature>
<feature type="compositionally biased region" description="Polar residues" evidence="1">
    <location>
        <begin position="1487"/>
        <end position="1496"/>
    </location>
</feature>
<feature type="compositionally biased region" description="Polar residues" evidence="1">
    <location>
        <begin position="2019"/>
        <end position="2028"/>
    </location>
</feature>
<feature type="region of interest" description="Disordered" evidence="1">
    <location>
        <begin position="897"/>
        <end position="955"/>
    </location>
</feature>
<feature type="region of interest" description="Disordered" evidence="1">
    <location>
        <begin position="821"/>
        <end position="879"/>
    </location>
</feature>
<feature type="compositionally biased region" description="Polar residues" evidence="1">
    <location>
        <begin position="1321"/>
        <end position="1330"/>
    </location>
</feature>
<feature type="compositionally biased region" description="Polar residues" evidence="1">
    <location>
        <begin position="1563"/>
        <end position="1572"/>
    </location>
</feature>
<feature type="region of interest" description="Disordered" evidence="1">
    <location>
        <begin position="1125"/>
        <end position="1183"/>
    </location>
</feature>
<feature type="region of interest" description="Disordered" evidence="1">
    <location>
        <begin position="593"/>
        <end position="651"/>
    </location>
</feature>
<feature type="region of interest" description="Disordered" evidence="1">
    <location>
        <begin position="1747"/>
        <end position="1805"/>
    </location>
</feature>
<feature type="region of interest" description="Disordered" evidence="1">
    <location>
        <begin position="1899"/>
        <end position="1957"/>
    </location>
</feature>
<evidence type="ECO:0000313" key="2">
    <source>
        <dbReference type="Proteomes" id="UP000050795"/>
    </source>
</evidence>
<evidence type="ECO:0000313" key="3">
    <source>
        <dbReference type="WBParaSite" id="TREG1_43910.9"/>
    </source>
</evidence>
<feature type="compositionally biased region" description="Polar residues" evidence="1">
    <location>
        <begin position="561"/>
        <end position="570"/>
    </location>
</feature>
<feature type="region of interest" description="Disordered" evidence="1">
    <location>
        <begin position="1519"/>
        <end position="1577"/>
    </location>
</feature>
<feature type="compositionally biased region" description="Polar residues" evidence="1">
    <location>
        <begin position="941"/>
        <end position="950"/>
    </location>
</feature>
<accession>A0AA85JNX2</accession>
<name>A0AA85JNX2_TRIRE</name>
<feature type="region of interest" description="Disordered" evidence="1">
    <location>
        <begin position="1445"/>
        <end position="1501"/>
    </location>
</feature>
<feature type="region of interest" description="Disordered" evidence="1">
    <location>
        <begin position="1201"/>
        <end position="1259"/>
    </location>
</feature>
<protein>
    <submittedName>
        <fullName evidence="3">Uncharacterized protein</fullName>
    </submittedName>
</protein>
<dbReference type="Proteomes" id="UP000050795">
    <property type="component" value="Unassembled WGS sequence"/>
</dbReference>
<proteinExistence type="predicted"/>
<feature type="region of interest" description="Disordered" evidence="1">
    <location>
        <begin position="1823"/>
        <end position="1881"/>
    </location>
</feature>
<feature type="compositionally biased region" description="Polar residues" evidence="1">
    <location>
        <begin position="485"/>
        <end position="494"/>
    </location>
</feature>
<organism evidence="2 3">
    <name type="scientific">Trichobilharzia regenti</name>
    <name type="common">Nasal bird schistosome</name>
    <dbReference type="NCBI Taxonomy" id="157069"/>
    <lineage>
        <taxon>Eukaryota</taxon>
        <taxon>Metazoa</taxon>
        <taxon>Spiralia</taxon>
        <taxon>Lophotrochozoa</taxon>
        <taxon>Platyhelminthes</taxon>
        <taxon>Trematoda</taxon>
        <taxon>Digenea</taxon>
        <taxon>Strigeidida</taxon>
        <taxon>Schistosomatoidea</taxon>
        <taxon>Schistosomatidae</taxon>
        <taxon>Trichobilharzia</taxon>
    </lineage>
</organism>
<feature type="compositionally biased region" description="Polar residues" evidence="1">
    <location>
        <begin position="1245"/>
        <end position="1254"/>
    </location>
</feature>
<dbReference type="WBParaSite" id="TREG1_43910.9">
    <property type="protein sequence ID" value="TREG1_43910.9"/>
    <property type="gene ID" value="TREG1_43910"/>
</dbReference>
<feature type="compositionally biased region" description="Polar residues" evidence="1">
    <location>
        <begin position="1017"/>
        <end position="1026"/>
    </location>
</feature>
<feature type="region of interest" description="Disordered" evidence="1">
    <location>
        <begin position="669"/>
        <end position="727"/>
    </location>
</feature>
<feature type="compositionally biased region" description="Polar residues" evidence="1">
    <location>
        <begin position="1169"/>
        <end position="1178"/>
    </location>
</feature>
<feature type="region of interest" description="Disordered" evidence="1">
    <location>
        <begin position="349"/>
        <end position="423"/>
    </location>
</feature>
<feature type="region of interest" description="Disordered" evidence="1">
    <location>
        <begin position="745"/>
        <end position="803"/>
    </location>
</feature>
<keyword evidence="2" id="KW-1185">Reference proteome</keyword>
<feature type="compositionally biased region" description="Polar residues" evidence="1">
    <location>
        <begin position="789"/>
        <end position="798"/>
    </location>
</feature>
<sequence>MADILADLQDSFTSNDVCRQHVLIVKIEEWSRIRIDANNAKMINDCLEKVLSIYYSHSFLGCSLCKSNDRMIWTSLLASFLDSKKVLDNSSRLGLKDILLVEFTLSGESIYLIDVLLQMNTAVSTPDFAAAVTKRIFSMDKTIFKSYVNTIRILMLYKWLDLNFPHIVKPTQEQLSRKYLDADSIFRWMRKRIPTKIKLAYWKTCTTNEKIQMLLNAFDLSTLAKLLNPCSDDDVEGKNNDNAGNQVKIQRHKQKEKRKLKAKHRLSAHDGVYSAKCKKGNRAFENMNTPDVDIESIINHELAEEEIYEIHTNSKRELPTDSPELNTKRRKLTGNTNVETINEVPEFLRLDDSPSVMEDSGDNKGEDDTPLEANIPTKINNTISPMGSPDTPRKRKSATPIPDKGEIGSNISSPTTANQRERNMDQTDSLAYISLDGLIGGSGSSLDGKPVVSTTPTRGDETQSRNTPRKRKSATPIPDKGEIGSNISSPTTANQRERNMDQTDSLAYISLDGLIGGSGSSLDGKPVVSTTPTRGDETQSRNTPRKRKSATPIPDKGEIGSNISSPTTANQRERNMDQTDSLAYISLDGLIGGSGSSLDGKPVVSTTPTRGDETQSRNTPRKRKSATPIPDKGEIGSNISSPTTANQRERNMDQTDSLAYISLDGLIGGSGSSLDGKPVVSTTPTRGDETQSRNTPRKRKSATPIPDKGEIGSNISSPTTANQRERNMDQTDSLAYISLDGLIGGSGSSLDGKPVVSTTPTRGDETQSRNTPRKRKSATPIPDKGEIGSNISSPTTANQRERNMDQTDSLAYISLDGLIGGSGSSLDGKPVVSTTPTRGDETQSRNTPRKRKSATPIPDKGEIGSNISSPTTANQRERNMDQTDSLAYISLDGLIGGSGSSLDGKPVVSTTPTRGDETQSRNTPRKRKSATPIPDKGEIGSNISSPTTANQRERNMDQTDSLAYISLDGLIGGSGSSLDGKPVVSTTPTRGDETQSRNTPRKRKSATPIPDKGEIGSNISSPTTANQRERNMDQTDSLAYISLDGLIGGSGSSLDGKPVVSTTPTRGDETQSRNTPRKRKSATPIPDKGEIGSNISSPTTANQRERNMDQTDSLAYISLDGLIGGSGSSLDGKPVVSTTPTRGDETQSRNTPRKRKSATPIPDKGEIGSNISSPTTANQRERNMDQTDSLAYISLDGLIGGSGSSLDGKPVVSTTPTRGDETQSRNTPRKRKSATPIPDKGEIGSNISSPTTANQRERNMDQTDSLAYISLDGLIGGSGSSLDGKPVVSTTPTRGDETQSRNTPRKRRSATPIPDKGEIGSNISSPTTANQRERNMDQTDSLAYISLDGLIGGSGSSLDGKPVVSTTPTRGDETQSRNTPRKRKSATPIPDSEYTFPLIMIFVCSEGEIGSNISSPTTANQRERNMDQTDSLAYISLDGLIGGSGSSLDGKPVVSTTPTRGDETQSRNTPRKRKSATPIPDKGEIGSNISSPTTANQRERNMDQTDSLAYISLDGLIGGSGSSLDGKPVVSTTPTRGDETQSRNTPRKRKSATPIPHKGEIGSNISSPTTANQRERNMDQTDSLAYISLDGLIGGSGSSLDGKPVVSTTPTRGDETQSRNIPRKRRSATPIPDKGEIGSNISSPTTANQRERNMDQTDSLAYISLDGLIGGSGSSLDGKPVVSTTPTRGDETQSRNTPRKRKSATPIPDKGEIGSNISSPTTANQRERNMDQTDSLAYISLDGLIGGSGSSLDGKPVVSTTPTRGDETQSRNTPRKRKSATPIPDKGEIGSNISSPTTANQRERNMDQTDSLAYISLDGLIGGSGSSLDGKPVVSTTPTRGDETQSRNTPRKRKSATPIPDKGEIGSNISSPTTANQRERNMDQTDSLAYISLDGLIGGSGSSLDGKPVVSTTPTRGDETQSRNTPRKRKSATPIPDKGEIGSNISSPTTANQRERNMDQTDSLAYISLDGLIGGSGSSLDGKPVVSTTPTRGDETQIRNIPRKRRSATPIPDKGEIGSNISSPTTANQRERNMDQTDSLAYIRLDEGEIGSNISSPTTANQRERNMDQTDSLAYISLDGLIGGSGSSLDGKPVVSTTPTRGDETQSRNTPRKRKSATPIPDKGEIGSNISSPTTANQRERNMVCDAVAMVPVVDIGLNGIALETSGMLVAERKMYVGRMLFRINGEVFTILHVRQQ</sequence>
<feature type="compositionally biased region" description="Polar residues" evidence="1">
    <location>
        <begin position="409"/>
        <end position="418"/>
    </location>
</feature>
<feature type="region of interest" description="Disordered" evidence="1">
    <location>
        <begin position="441"/>
        <end position="499"/>
    </location>
</feature>
<feature type="region of interest" description="Disordered" evidence="1">
    <location>
        <begin position="517"/>
        <end position="575"/>
    </location>
</feature>
<feature type="compositionally biased region" description="Polar residues" evidence="1">
    <location>
        <begin position="1867"/>
        <end position="1876"/>
    </location>
</feature>
<feature type="compositionally biased region" description="Polar residues" evidence="1">
    <location>
        <begin position="713"/>
        <end position="722"/>
    </location>
</feature>
<feature type="compositionally biased region" description="Polar residues" evidence="1">
    <location>
        <begin position="1943"/>
        <end position="1952"/>
    </location>
</feature>
<evidence type="ECO:0000256" key="1">
    <source>
        <dbReference type="SAM" id="MobiDB-lite"/>
    </source>
</evidence>
<feature type="region of interest" description="Disordered" evidence="1">
    <location>
        <begin position="234"/>
        <end position="257"/>
    </location>
</feature>
<feature type="region of interest" description="Disordered" evidence="1">
    <location>
        <begin position="1595"/>
        <end position="1653"/>
    </location>
</feature>
<feature type="region of interest" description="Disordered" evidence="1">
    <location>
        <begin position="1277"/>
        <end position="1335"/>
    </location>
</feature>